<proteinExistence type="predicted"/>
<dbReference type="EMBL" id="VOHS01000024">
    <property type="protein sequence ID" value="TWV98731.1"/>
    <property type="molecule type" value="Genomic_DNA"/>
</dbReference>
<dbReference type="RefSeq" id="WP_146306759.1">
    <property type="nucleotide sequence ID" value="NZ_VOHS01000024.1"/>
</dbReference>
<evidence type="ECO:0008006" key="4">
    <source>
        <dbReference type="Google" id="ProtNLM"/>
    </source>
</evidence>
<keyword evidence="3" id="KW-1185">Reference proteome</keyword>
<evidence type="ECO:0000313" key="2">
    <source>
        <dbReference type="EMBL" id="TWV98731.1"/>
    </source>
</evidence>
<dbReference type="OrthoDB" id="9808866at2"/>
<evidence type="ECO:0000256" key="1">
    <source>
        <dbReference type="SAM" id="MobiDB-lite"/>
    </source>
</evidence>
<evidence type="ECO:0000313" key="3">
    <source>
        <dbReference type="Proteomes" id="UP000318815"/>
    </source>
</evidence>
<reference evidence="2 3" key="1">
    <citation type="submission" date="2019-08" db="EMBL/GenBank/DDBJ databases">
        <title>Whole genome sequencing of chitin degrading bacteria Chitinophaga pinensis YS16.</title>
        <authorList>
            <person name="Singh R.P."/>
            <person name="Manchanda G."/>
            <person name="Maurya I.K."/>
            <person name="Joshi N.K."/>
            <person name="Srivastava A.K."/>
        </authorList>
    </citation>
    <scope>NUCLEOTIDE SEQUENCE [LARGE SCALE GENOMIC DNA]</scope>
    <source>
        <strain evidence="2 3">YS-16</strain>
    </source>
</reference>
<comment type="caution">
    <text evidence="2">The sequence shown here is derived from an EMBL/GenBank/DDBJ whole genome shotgun (WGS) entry which is preliminary data.</text>
</comment>
<protein>
    <recommendedName>
        <fullName evidence="4">1,4-alpha-glucan branching enzyme</fullName>
    </recommendedName>
</protein>
<sequence>MTQSSNVTTDHQTIKEWVESRNGKPAQVQGTGDKNDPGILRIDFPENGSDKLEEISWDEFFDKFDENNLAFLYQDEKADGEQSYFNKFISRHEKQ</sequence>
<accession>A0A5C6LPD9</accession>
<organism evidence="2 3">
    <name type="scientific">Chitinophaga pinensis</name>
    <dbReference type="NCBI Taxonomy" id="79329"/>
    <lineage>
        <taxon>Bacteria</taxon>
        <taxon>Pseudomonadati</taxon>
        <taxon>Bacteroidota</taxon>
        <taxon>Chitinophagia</taxon>
        <taxon>Chitinophagales</taxon>
        <taxon>Chitinophagaceae</taxon>
        <taxon>Chitinophaga</taxon>
    </lineage>
</organism>
<name>A0A5C6LPD9_9BACT</name>
<dbReference type="Proteomes" id="UP000318815">
    <property type="component" value="Unassembled WGS sequence"/>
</dbReference>
<gene>
    <name evidence="2" type="ORF">FEF09_20075</name>
</gene>
<dbReference type="AlphaFoldDB" id="A0A5C6LPD9"/>
<feature type="region of interest" description="Disordered" evidence="1">
    <location>
        <begin position="1"/>
        <end position="41"/>
    </location>
</feature>
<feature type="compositionally biased region" description="Polar residues" evidence="1">
    <location>
        <begin position="1"/>
        <end position="11"/>
    </location>
</feature>
<feature type="compositionally biased region" description="Basic and acidic residues" evidence="1">
    <location>
        <begin position="12"/>
        <end position="22"/>
    </location>
</feature>